<keyword evidence="3" id="KW-1185">Reference proteome</keyword>
<name>A0A0B2UM40_9MICR</name>
<feature type="signal peptide" evidence="1">
    <location>
        <begin position="1"/>
        <end position="16"/>
    </location>
</feature>
<dbReference type="OrthoDB" id="2191612at2759"/>
<dbReference type="HOGENOM" id="CLU_715897_0_0_1"/>
<comment type="caution">
    <text evidence="2">The sequence shown here is derived from an EMBL/GenBank/DDBJ whole genome shotgun (WGS) entry which is preliminary data.</text>
</comment>
<evidence type="ECO:0000256" key="1">
    <source>
        <dbReference type="SAM" id="SignalP"/>
    </source>
</evidence>
<feature type="chain" id="PRO_5002094954" evidence="1">
    <location>
        <begin position="17"/>
        <end position="345"/>
    </location>
</feature>
<keyword evidence="1" id="KW-0732">Signal</keyword>
<dbReference type="GeneID" id="26260914"/>
<sequence length="345" mass="38730">MKIVGLLIACVSAISAMTITSIKVRCEFKDKPWLVFTEERSLLPYMLTTENLPATREYLRATGIQRAYVFGWNGEYTKVIPFVVEAAAGSVTPFIADRNTAEYILCVGECPCPMAGTQGNAVQIVGTSNGRSVIRVNPGNNNSVNPCFEDKKTRRCEEESSCSEAGVKCYDFVSVKKEKCGFSSGYRRFPNRKLEITESLKDYVFDIKTLHRKGDTIVNVTSKSNKEKIEKFVITKNGEIKGTDNKKCKIDPLPRCLKNPKKLYKLKQCIEARFNGMKVCMYVNDKCEIFVVVPKGDACVAYKVIIKGDGRKEKIRLGKQIRGNRLRELKKNGLFGVEFASIDCN</sequence>
<protein>
    <submittedName>
        <fullName evidence="2">Uncharacterized protein</fullName>
    </submittedName>
</protein>
<dbReference type="AlphaFoldDB" id="A0A0B2UM40"/>
<organism evidence="2 3">
    <name type="scientific">Ordospora colligata OC4</name>
    <dbReference type="NCBI Taxonomy" id="1354746"/>
    <lineage>
        <taxon>Eukaryota</taxon>
        <taxon>Fungi</taxon>
        <taxon>Fungi incertae sedis</taxon>
        <taxon>Microsporidia</taxon>
        <taxon>Ordosporidae</taxon>
        <taxon>Ordospora</taxon>
    </lineage>
</organism>
<evidence type="ECO:0000313" key="3">
    <source>
        <dbReference type="Proteomes" id="UP000031056"/>
    </source>
</evidence>
<evidence type="ECO:0000313" key="2">
    <source>
        <dbReference type="EMBL" id="KHN70418.1"/>
    </source>
</evidence>
<dbReference type="VEuPathDB" id="MicrosporidiaDB:M896_010710"/>
<accession>A0A0B2UM40</accession>
<dbReference type="EMBL" id="JOKQ01000001">
    <property type="protein sequence ID" value="KHN70418.1"/>
    <property type="molecule type" value="Genomic_DNA"/>
</dbReference>
<reference evidence="2 3" key="1">
    <citation type="journal article" date="2014" name="MBio">
        <title>The Ordospora colligata genome; evolution of extreme reduction in microsporidia and host-to-parasite horizontal gene transfer.</title>
        <authorList>
            <person name="Pombert J.-F."/>
            <person name="Haag K.L."/>
            <person name="Beidas S."/>
            <person name="Ebert D."/>
            <person name="Keeling P.J."/>
        </authorList>
    </citation>
    <scope>NUCLEOTIDE SEQUENCE [LARGE SCALE GENOMIC DNA]</scope>
    <source>
        <strain evidence="2 3">OC4</strain>
    </source>
</reference>
<dbReference type="InParanoid" id="A0A0B2UM40"/>
<dbReference type="Proteomes" id="UP000031056">
    <property type="component" value="Unassembled WGS sequence"/>
</dbReference>
<dbReference type="RefSeq" id="XP_014564460.1">
    <property type="nucleotide sequence ID" value="XM_014708974.1"/>
</dbReference>
<gene>
    <name evidence="2" type="ORF">M896_010710</name>
</gene>
<proteinExistence type="predicted"/>